<dbReference type="Proteomes" id="UP000293671">
    <property type="component" value="Unassembled WGS sequence"/>
</dbReference>
<dbReference type="Pfam" id="PF00037">
    <property type="entry name" value="Fer4"/>
    <property type="match status" value="1"/>
</dbReference>
<organism evidence="6 7">
    <name type="scientific">Rivibacter subsaxonicus</name>
    <dbReference type="NCBI Taxonomy" id="457575"/>
    <lineage>
        <taxon>Bacteria</taxon>
        <taxon>Pseudomonadati</taxon>
        <taxon>Pseudomonadota</taxon>
        <taxon>Betaproteobacteria</taxon>
        <taxon>Burkholderiales</taxon>
        <taxon>Rivibacter</taxon>
    </lineage>
</organism>
<dbReference type="InterPro" id="IPR017896">
    <property type="entry name" value="4Fe4S_Fe-S-bd"/>
</dbReference>
<protein>
    <submittedName>
        <fullName evidence="6">4Fe-4S binding protein</fullName>
    </submittedName>
</protein>
<keyword evidence="1" id="KW-0004">4Fe-4S</keyword>
<keyword evidence="4" id="KW-0411">Iron-sulfur</keyword>
<keyword evidence="2" id="KW-0479">Metal-binding</keyword>
<comment type="caution">
    <text evidence="6">The sequence shown here is derived from an EMBL/GenBank/DDBJ whole genome shotgun (WGS) entry which is preliminary data.</text>
</comment>
<evidence type="ECO:0000259" key="5">
    <source>
        <dbReference type="PROSITE" id="PS51379"/>
    </source>
</evidence>
<dbReference type="OrthoDB" id="9808559at2"/>
<dbReference type="EMBL" id="SHKP01000006">
    <property type="protein sequence ID" value="RZT97630.1"/>
    <property type="molecule type" value="Genomic_DNA"/>
</dbReference>
<dbReference type="InterPro" id="IPR050572">
    <property type="entry name" value="Fe-S_Ferredoxin"/>
</dbReference>
<dbReference type="PANTHER" id="PTHR43687:SF4">
    <property type="entry name" value="BLR5484 PROTEIN"/>
    <property type="match status" value="1"/>
</dbReference>
<name>A0A4Q7VMS3_9BURK</name>
<dbReference type="GO" id="GO:0051539">
    <property type="term" value="F:4 iron, 4 sulfur cluster binding"/>
    <property type="evidence" value="ECO:0007669"/>
    <property type="project" value="UniProtKB-KW"/>
</dbReference>
<keyword evidence="7" id="KW-1185">Reference proteome</keyword>
<evidence type="ECO:0000256" key="2">
    <source>
        <dbReference type="ARBA" id="ARBA00022723"/>
    </source>
</evidence>
<evidence type="ECO:0000256" key="1">
    <source>
        <dbReference type="ARBA" id="ARBA00022485"/>
    </source>
</evidence>
<dbReference type="AlphaFoldDB" id="A0A4Q7VMS3"/>
<feature type="domain" description="4Fe-4S ferredoxin-type" evidence="5">
    <location>
        <begin position="365"/>
        <end position="394"/>
    </location>
</feature>
<evidence type="ECO:0000313" key="6">
    <source>
        <dbReference type="EMBL" id="RZT97630.1"/>
    </source>
</evidence>
<accession>A0A4Q7VMS3</accession>
<dbReference type="PANTHER" id="PTHR43687">
    <property type="entry name" value="ADENYLYLSULFATE REDUCTASE, BETA SUBUNIT"/>
    <property type="match status" value="1"/>
</dbReference>
<dbReference type="InterPro" id="IPR017900">
    <property type="entry name" value="4Fe4S_Fe_S_CS"/>
</dbReference>
<gene>
    <name evidence="6" type="ORF">EV670_2021</name>
</gene>
<feature type="domain" description="4Fe-4S ferredoxin-type" evidence="5">
    <location>
        <begin position="602"/>
        <end position="626"/>
    </location>
</feature>
<feature type="domain" description="4Fe-4S ferredoxin-type" evidence="5">
    <location>
        <begin position="631"/>
        <end position="662"/>
    </location>
</feature>
<keyword evidence="3" id="KW-0408">Iron</keyword>
<dbReference type="Pfam" id="PF13187">
    <property type="entry name" value="Fer4_9"/>
    <property type="match status" value="1"/>
</dbReference>
<proteinExistence type="predicted"/>
<sequence>MKTLICNCNQTIPIDGPALQKALADSSDGLETVHQLLCRQQAPEFQRAAKSGEELLVACTQEQRLFLELNEQTEGARPVAERPIRFVNLRESGGWSAAARAQPAALVPKLAALIKAAQRPQADPVTSVSYRSGGRCLVIGSAANAQAAAALLADRLDVSLLVTEAGGELAQMRTLPVAAGRVTRLGGWLGSFEVEWESANPIDLDLCTRCNACVTACPESAISLAYQIDLSRCTNHRDCVAACGAVGAISFERAPQVHKERYDLVLDLGSEPQIALHAPPQGYWHVPLQGGTQGAAAQAGAAALTRAVIELRDAVGEFEKPKFFDYRQSVCAHSRNERDGCTACIEVCSAQAITSLAKVDGPGRGGIRVEPHLCVGCGACTTVCPSGALSYRYPAPAHQGETIRTLVGAYRRAASDAPVLLLHSQGAGQQLVEALGRAAAGTKHAGPGRTAPAGTPALRGVPPRVLPLALWHTASVGLDLWLAAVAQGAAAVWVLMSEEEAPDYRRAVSAQLALAEELLQGLGFSGTHFRLIDVRDAAALDAALHAGLAELPALSALPPQASFAVQNDKRATLELAIDHFIERSPLAEAPAAVPLGAASPFGSLAIDTDKCTLCLSCVGACPAGALGDNPERPQLKFTEKNCVQCGLCVGTCPEQALTLEPRLWLADGGKARKAPRVLHEMAPYACVKCGKPFGTLRAIEAIIARLGAHPAFAGAAGERLKMCGDCRVVDIYTNPQEVRITDL</sequence>
<dbReference type="SUPFAM" id="SSF54862">
    <property type="entry name" value="4Fe-4S ferredoxins"/>
    <property type="match status" value="1"/>
</dbReference>
<feature type="domain" description="4Fe-4S ferredoxin-type" evidence="5">
    <location>
        <begin position="198"/>
        <end position="227"/>
    </location>
</feature>
<evidence type="ECO:0000256" key="3">
    <source>
        <dbReference type="ARBA" id="ARBA00023004"/>
    </source>
</evidence>
<dbReference type="Pfam" id="PF12838">
    <property type="entry name" value="Fer4_7"/>
    <property type="match status" value="1"/>
</dbReference>
<dbReference type="GO" id="GO:0046872">
    <property type="term" value="F:metal ion binding"/>
    <property type="evidence" value="ECO:0007669"/>
    <property type="project" value="UniProtKB-KW"/>
</dbReference>
<evidence type="ECO:0000313" key="7">
    <source>
        <dbReference type="Proteomes" id="UP000293671"/>
    </source>
</evidence>
<evidence type="ECO:0000256" key="4">
    <source>
        <dbReference type="ARBA" id="ARBA00023014"/>
    </source>
</evidence>
<reference evidence="6 7" key="1">
    <citation type="submission" date="2019-02" db="EMBL/GenBank/DDBJ databases">
        <title>Genomic Encyclopedia of Type Strains, Phase IV (KMG-IV): sequencing the most valuable type-strain genomes for metagenomic binning, comparative biology and taxonomic classification.</title>
        <authorList>
            <person name="Goeker M."/>
        </authorList>
    </citation>
    <scope>NUCLEOTIDE SEQUENCE [LARGE SCALE GENOMIC DNA]</scope>
    <source>
        <strain evidence="6 7">DSM 19570</strain>
    </source>
</reference>
<dbReference type="PROSITE" id="PS51379">
    <property type="entry name" value="4FE4S_FER_2"/>
    <property type="match status" value="4"/>
</dbReference>
<dbReference type="Gene3D" id="3.30.70.20">
    <property type="match status" value="3"/>
</dbReference>
<dbReference type="PROSITE" id="PS00198">
    <property type="entry name" value="4FE4S_FER_1"/>
    <property type="match status" value="4"/>
</dbReference>
<dbReference type="RefSeq" id="WP_130431748.1">
    <property type="nucleotide sequence ID" value="NZ_SHKP01000006.1"/>
</dbReference>